<gene>
    <name evidence="10" type="primary">vps29</name>
    <name evidence="10" type="ORF">HK105_208444</name>
</gene>
<evidence type="ECO:0000256" key="8">
    <source>
        <dbReference type="SAM" id="MobiDB-lite"/>
    </source>
</evidence>
<evidence type="ECO:0000256" key="5">
    <source>
        <dbReference type="ARBA" id="ARBA00022801"/>
    </source>
</evidence>
<dbReference type="EMBL" id="JADGIZ020000077">
    <property type="protein sequence ID" value="KAL2912091.1"/>
    <property type="molecule type" value="Genomic_DNA"/>
</dbReference>
<organism evidence="10 11">
    <name type="scientific">Polyrhizophydium stewartii</name>
    <dbReference type="NCBI Taxonomy" id="2732419"/>
    <lineage>
        <taxon>Eukaryota</taxon>
        <taxon>Fungi</taxon>
        <taxon>Fungi incertae sedis</taxon>
        <taxon>Chytridiomycota</taxon>
        <taxon>Chytridiomycota incertae sedis</taxon>
        <taxon>Chytridiomycetes</taxon>
        <taxon>Rhizophydiales</taxon>
        <taxon>Rhizophydiales incertae sedis</taxon>
        <taxon>Polyrhizophydium</taxon>
    </lineage>
</organism>
<name>A0ABR4MY06_9FUNG</name>
<keyword evidence="11" id="KW-1185">Reference proteome</keyword>
<feature type="compositionally biased region" description="Low complexity" evidence="8">
    <location>
        <begin position="178"/>
        <end position="219"/>
    </location>
</feature>
<proteinExistence type="inferred from homology"/>
<feature type="domain" description="Calcineurin-like phosphoesterase" evidence="9">
    <location>
        <begin position="1"/>
        <end position="157"/>
    </location>
</feature>
<dbReference type="Proteomes" id="UP001527925">
    <property type="component" value="Unassembled WGS sequence"/>
</dbReference>
<feature type="region of interest" description="Disordered" evidence="8">
    <location>
        <begin position="178"/>
        <end position="226"/>
    </location>
</feature>
<evidence type="ECO:0000256" key="1">
    <source>
        <dbReference type="ARBA" id="ARBA00005945"/>
    </source>
</evidence>
<dbReference type="InterPro" id="IPR028661">
    <property type="entry name" value="Vps29"/>
</dbReference>
<keyword evidence="5" id="KW-0378">Hydrolase</keyword>
<dbReference type="Pfam" id="PF12850">
    <property type="entry name" value="Metallophos_2"/>
    <property type="match status" value="1"/>
</dbReference>
<dbReference type="SUPFAM" id="SSF56300">
    <property type="entry name" value="Metallo-dependent phosphatases"/>
    <property type="match status" value="1"/>
</dbReference>
<reference evidence="10 11" key="1">
    <citation type="submission" date="2023-09" db="EMBL/GenBank/DDBJ databases">
        <title>Pangenome analysis of Batrachochytrium dendrobatidis and related Chytrids.</title>
        <authorList>
            <person name="Yacoub M.N."/>
            <person name="Stajich J.E."/>
            <person name="James T.Y."/>
        </authorList>
    </citation>
    <scope>NUCLEOTIDE SEQUENCE [LARGE SCALE GENOMIC DNA]</scope>
    <source>
        <strain evidence="10 11">JEL0888</strain>
    </source>
</reference>
<protein>
    <recommendedName>
        <fullName evidence="2 7">Vacuolar protein sorting-associated protein 29</fullName>
    </recommendedName>
</protein>
<comment type="caution">
    <text evidence="10">The sequence shown here is derived from an EMBL/GenBank/DDBJ whole genome shotgun (WGS) entry which is preliminary data.</text>
</comment>
<dbReference type="PANTHER" id="PTHR11124">
    <property type="entry name" value="VACUOLAR SORTING PROTEIN VPS29"/>
    <property type="match status" value="1"/>
</dbReference>
<dbReference type="PROSITE" id="PS01269">
    <property type="entry name" value="UPF0025"/>
    <property type="match status" value="1"/>
</dbReference>
<evidence type="ECO:0000313" key="11">
    <source>
        <dbReference type="Proteomes" id="UP001527925"/>
    </source>
</evidence>
<evidence type="ECO:0000256" key="6">
    <source>
        <dbReference type="ARBA" id="ARBA00022927"/>
    </source>
</evidence>
<comment type="similarity">
    <text evidence="1 7">Belongs to the VPS29 family.</text>
</comment>
<dbReference type="NCBIfam" id="TIGR00040">
    <property type="entry name" value="yfcE"/>
    <property type="match status" value="1"/>
</dbReference>
<dbReference type="Gene3D" id="3.60.21.10">
    <property type="match status" value="2"/>
</dbReference>
<evidence type="ECO:0000256" key="3">
    <source>
        <dbReference type="ARBA" id="ARBA00022448"/>
    </source>
</evidence>
<evidence type="ECO:0000313" key="10">
    <source>
        <dbReference type="EMBL" id="KAL2912091.1"/>
    </source>
</evidence>
<keyword evidence="3" id="KW-0813">Transport</keyword>
<keyword evidence="4" id="KW-0479">Metal-binding</keyword>
<dbReference type="InterPro" id="IPR029052">
    <property type="entry name" value="Metallo-depent_PP-like"/>
</dbReference>
<dbReference type="CDD" id="cd07394">
    <property type="entry name" value="MPP_Vps29"/>
    <property type="match status" value="1"/>
</dbReference>
<dbReference type="InterPro" id="IPR024654">
    <property type="entry name" value="Calcineurin-like_PHP_lpxH"/>
</dbReference>
<dbReference type="InterPro" id="IPR000979">
    <property type="entry name" value="Phosphodiesterase_MJ0936/Vps29"/>
</dbReference>
<evidence type="ECO:0000256" key="4">
    <source>
        <dbReference type="ARBA" id="ARBA00022723"/>
    </source>
</evidence>
<dbReference type="InterPro" id="IPR020935">
    <property type="entry name" value="PdiEstase_YfcE_CS"/>
</dbReference>
<keyword evidence="6" id="KW-0653">Protein transport</keyword>
<evidence type="ECO:0000256" key="7">
    <source>
        <dbReference type="RuleBase" id="RU362040"/>
    </source>
</evidence>
<evidence type="ECO:0000256" key="2">
    <source>
        <dbReference type="ARBA" id="ARBA00017767"/>
    </source>
</evidence>
<evidence type="ECO:0000259" key="9">
    <source>
        <dbReference type="Pfam" id="PF12850"/>
    </source>
</evidence>
<accession>A0ABR4MY06</accession>
<sequence length="278" mass="28462">MLVLAIGDLHIPHRAIDLPAKFKKLLVPGKIQQILSTGNLTGKETYDYLRTIAPDVVSVRGDMDEFVPPSAGAGSDSLVQAVSQPPYAKVVQHGALRIGLIHGHQVVPWGDADALGIAARQLNVDVLVSGHTHAFDAFEHEGRFFVNPGSATGAFTLNGPRLAVPAAAPAAEAGAPATHAAASASAPATQESEAAGGQDASKPTAASPAASSAAEAGQAPGTGHAAPRAPLPVASLVGTTPSFVLMDIQGSAIVLYVYKLIDGEVKVEKLDYVKRTAL</sequence>